<dbReference type="Gene3D" id="3.40.250.10">
    <property type="entry name" value="Rhodanese-like domain"/>
    <property type="match status" value="1"/>
</dbReference>
<reference evidence="3" key="1">
    <citation type="submission" date="2011-08" db="EMBL/GenBank/DDBJ databases">
        <title>The draft genome of Latimeria chalumnae.</title>
        <authorList>
            <person name="Di Palma F."/>
            <person name="Alfoldi J."/>
            <person name="Johnson J."/>
            <person name="Berlin A."/>
            <person name="Gnerre S."/>
            <person name="Jaffe D."/>
            <person name="MacCallum I."/>
            <person name="Young S."/>
            <person name="Walker B.J."/>
            <person name="Lander E."/>
            <person name="Lindblad-Toh K."/>
        </authorList>
    </citation>
    <scope>NUCLEOTIDE SEQUENCE [LARGE SCALE GENOMIC DNA]</scope>
    <source>
        <strain evidence="3">Wild caught</strain>
    </source>
</reference>
<dbReference type="PROSITE" id="PS50206">
    <property type="entry name" value="RHODANESE_3"/>
    <property type="match status" value="1"/>
</dbReference>
<dbReference type="EMBL" id="AFYH01008641">
    <property type="status" value="NOT_ANNOTATED_CDS"/>
    <property type="molecule type" value="Genomic_DNA"/>
</dbReference>
<dbReference type="eggNOG" id="ENOG502SBBF">
    <property type="taxonomic scope" value="Eukaryota"/>
</dbReference>
<evidence type="ECO:0000259" key="1">
    <source>
        <dbReference type="PROSITE" id="PS50206"/>
    </source>
</evidence>
<dbReference type="SMART" id="SM00450">
    <property type="entry name" value="RHOD"/>
    <property type="match status" value="1"/>
</dbReference>
<dbReference type="HOGENOM" id="CLU_089574_5_3_1"/>
<keyword evidence="3" id="KW-1185">Reference proteome</keyword>
<organism evidence="2 3">
    <name type="scientific">Latimeria chalumnae</name>
    <name type="common">Coelacanth</name>
    <dbReference type="NCBI Taxonomy" id="7897"/>
    <lineage>
        <taxon>Eukaryota</taxon>
        <taxon>Metazoa</taxon>
        <taxon>Chordata</taxon>
        <taxon>Craniata</taxon>
        <taxon>Vertebrata</taxon>
        <taxon>Euteleostomi</taxon>
        <taxon>Coelacanthiformes</taxon>
        <taxon>Coelacanthidae</taxon>
        <taxon>Latimeria</taxon>
    </lineage>
</organism>
<sequence>DTRSPAEYNISHIEGAVHVNPDSDGFQEFLQKLSSEECKDKKQVVCYCTVGYRSSKTGESLNRFLQSDAGQKLQESIKVYNLEGGLAKWANERKLMVNNEKDPVKTVHPYNSQWGLLLESEDFKELVSI</sequence>
<evidence type="ECO:0000313" key="2">
    <source>
        <dbReference type="Ensembl" id="ENSLACP00000021337.1"/>
    </source>
</evidence>
<evidence type="ECO:0000313" key="3">
    <source>
        <dbReference type="Proteomes" id="UP000008672"/>
    </source>
</evidence>
<dbReference type="GeneTree" id="ENSGT00960000191059"/>
<name>H3BHG6_LATCH</name>
<reference evidence="2" key="3">
    <citation type="submission" date="2025-09" db="UniProtKB">
        <authorList>
            <consortium name="Ensembl"/>
        </authorList>
    </citation>
    <scope>IDENTIFICATION</scope>
</reference>
<dbReference type="Ensembl" id="ENSLACT00000021478.1">
    <property type="protein sequence ID" value="ENSLACP00000021337.1"/>
    <property type="gene ID" value="ENSLACG00000018748.1"/>
</dbReference>
<dbReference type="InParanoid" id="H3BHG6"/>
<reference evidence="2" key="2">
    <citation type="submission" date="2025-08" db="UniProtKB">
        <authorList>
            <consortium name="Ensembl"/>
        </authorList>
    </citation>
    <scope>IDENTIFICATION</scope>
</reference>
<dbReference type="Bgee" id="ENSLACG00000018748">
    <property type="expression patterns" value="Expressed in pelvic fin and 6 other cell types or tissues"/>
</dbReference>
<protein>
    <recommendedName>
        <fullName evidence="1">Rhodanese domain-containing protein</fullName>
    </recommendedName>
</protein>
<dbReference type="SUPFAM" id="SSF52821">
    <property type="entry name" value="Rhodanese/Cell cycle control phosphatase"/>
    <property type="match status" value="1"/>
</dbReference>
<dbReference type="AlphaFoldDB" id="H3BHG6"/>
<dbReference type="OMA" id="YHRHIVC"/>
<dbReference type="InterPro" id="IPR036873">
    <property type="entry name" value="Rhodanese-like_dom_sf"/>
</dbReference>
<dbReference type="Proteomes" id="UP000008672">
    <property type="component" value="Unassembled WGS sequence"/>
</dbReference>
<dbReference type="InterPro" id="IPR001763">
    <property type="entry name" value="Rhodanese-like_dom"/>
</dbReference>
<feature type="domain" description="Rhodanese" evidence="1">
    <location>
        <begin position="1"/>
        <end position="98"/>
    </location>
</feature>
<proteinExistence type="predicted"/>
<dbReference type="Pfam" id="PF00581">
    <property type="entry name" value="Rhodanese"/>
    <property type="match status" value="1"/>
</dbReference>
<accession>H3BHG6</accession>
<dbReference type="CDD" id="cd00158">
    <property type="entry name" value="RHOD"/>
    <property type="match status" value="1"/>
</dbReference>